<dbReference type="PROSITE" id="PS50075">
    <property type="entry name" value="CARRIER"/>
    <property type="match status" value="1"/>
</dbReference>
<dbReference type="Proteomes" id="UP000233776">
    <property type="component" value="Chromosome I"/>
</dbReference>
<accession>A0A2N8U3L2</accession>
<dbReference type="AlphaFoldDB" id="A0A2N8U3L2"/>
<dbReference type="Gene3D" id="1.10.1200.10">
    <property type="entry name" value="ACP-like"/>
    <property type="match status" value="1"/>
</dbReference>
<dbReference type="STRING" id="28903.B0W43_04225"/>
<protein>
    <submittedName>
        <fullName evidence="1">Acyl carrier protein</fullName>
    </submittedName>
</protein>
<proteinExistence type="predicted"/>
<organism evidence="1 2">
    <name type="scientific">Mycoplasmopsis bovis</name>
    <name type="common">Mycoplasma bovis</name>
    <dbReference type="NCBI Taxonomy" id="28903"/>
    <lineage>
        <taxon>Bacteria</taxon>
        <taxon>Bacillati</taxon>
        <taxon>Mycoplasmatota</taxon>
        <taxon>Mycoplasmoidales</taxon>
        <taxon>Metamycoplasmataceae</taxon>
        <taxon>Mycoplasmopsis</taxon>
    </lineage>
</organism>
<dbReference type="Pfam" id="PF00550">
    <property type="entry name" value="PP-binding"/>
    <property type="match status" value="1"/>
</dbReference>
<evidence type="ECO:0000313" key="2">
    <source>
        <dbReference type="Proteomes" id="UP000233776"/>
    </source>
</evidence>
<dbReference type="SUPFAM" id="SSF47336">
    <property type="entry name" value="ACP-like"/>
    <property type="match status" value="1"/>
</dbReference>
<dbReference type="EMBL" id="LT578453">
    <property type="protein sequence ID" value="SBO46606.1"/>
    <property type="molecule type" value="Genomic_DNA"/>
</dbReference>
<dbReference type="InterPro" id="IPR009081">
    <property type="entry name" value="PP-bd_ACP"/>
</dbReference>
<name>A0A2N8U3L2_MYCBV</name>
<gene>
    <name evidence="1" type="ORF">MBOVJF4278_00849</name>
</gene>
<dbReference type="InterPro" id="IPR036736">
    <property type="entry name" value="ACP-like_sf"/>
</dbReference>
<evidence type="ECO:0000313" key="1">
    <source>
        <dbReference type="EMBL" id="SBO46606.1"/>
    </source>
</evidence>
<dbReference type="RefSeq" id="WP_014829999.1">
    <property type="nucleotide sequence ID" value="NZ_JBBBRF010000015.1"/>
</dbReference>
<reference evidence="1 2" key="1">
    <citation type="submission" date="2016-06" db="EMBL/GenBank/DDBJ databases">
        <authorList>
            <person name="Kjaerup R.B."/>
            <person name="Dalgaard T.S."/>
            <person name="Juul-Madsen H.R."/>
        </authorList>
    </citation>
    <scope>NUCLEOTIDE SEQUENCE [LARGE SCALE GENOMIC DNA]</scope>
    <source>
        <strain evidence="1">JF4278</strain>
    </source>
</reference>
<sequence>MRMQEKDLKDIMDSIQKLTKIKINPESTFQELKIDSLSLAELVFDLEEKYNVMIPDDDLKNIKKVKDVEAVFNKLLK</sequence>